<reference evidence="2" key="2">
    <citation type="submission" date="2015-01" db="EMBL/GenBank/DDBJ databases">
        <title>Evolutionary Origins and Diversification of the Mycorrhizal Mutualists.</title>
        <authorList>
            <consortium name="DOE Joint Genome Institute"/>
            <consortium name="Mycorrhizal Genomics Consortium"/>
            <person name="Kohler A."/>
            <person name="Kuo A."/>
            <person name="Nagy L.G."/>
            <person name="Floudas D."/>
            <person name="Copeland A."/>
            <person name="Barry K.W."/>
            <person name="Cichocki N."/>
            <person name="Veneault-Fourrey C."/>
            <person name="LaButti K."/>
            <person name="Lindquist E.A."/>
            <person name="Lipzen A."/>
            <person name="Lundell T."/>
            <person name="Morin E."/>
            <person name="Murat C."/>
            <person name="Riley R."/>
            <person name="Ohm R."/>
            <person name="Sun H."/>
            <person name="Tunlid A."/>
            <person name="Henrissat B."/>
            <person name="Grigoriev I.V."/>
            <person name="Hibbett D.S."/>
            <person name="Martin F."/>
        </authorList>
    </citation>
    <scope>NUCLEOTIDE SEQUENCE [LARGE SCALE GENOMIC DNA]</scope>
    <source>
        <strain evidence="2">LaAM-08-1</strain>
    </source>
</reference>
<gene>
    <name evidence="1" type="ORF">K443DRAFT_13049</name>
</gene>
<protein>
    <submittedName>
        <fullName evidence="1">Uncharacterized protein</fullName>
    </submittedName>
</protein>
<keyword evidence="2" id="KW-1185">Reference proteome</keyword>
<dbReference type="HOGENOM" id="CLU_3106747_0_0_1"/>
<dbReference type="EMBL" id="KN838859">
    <property type="protein sequence ID" value="KIJ93201.1"/>
    <property type="molecule type" value="Genomic_DNA"/>
</dbReference>
<dbReference type="Proteomes" id="UP000054477">
    <property type="component" value="Unassembled WGS sequence"/>
</dbReference>
<reference evidence="1 2" key="1">
    <citation type="submission" date="2014-04" db="EMBL/GenBank/DDBJ databases">
        <authorList>
            <consortium name="DOE Joint Genome Institute"/>
            <person name="Kuo A."/>
            <person name="Kohler A."/>
            <person name="Nagy L.G."/>
            <person name="Floudas D."/>
            <person name="Copeland A."/>
            <person name="Barry K.W."/>
            <person name="Cichocki N."/>
            <person name="Veneault-Fourrey C."/>
            <person name="LaButti K."/>
            <person name="Lindquist E.A."/>
            <person name="Lipzen A."/>
            <person name="Lundell T."/>
            <person name="Morin E."/>
            <person name="Murat C."/>
            <person name="Sun H."/>
            <person name="Tunlid A."/>
            <person name="Henrissat B."/>
            <person name="Grigoriev I.V."/>
            <person name="Hibbett D.S."/>
            <person name="Martin F."/>
            <person name="Nordberg H.P."/>
            <person name="Cantor M.N."/>
            <person name="Hua S.X."/>
        </authorList>
    </citation>
    <scope>NUCLEOTIDE SEQUENCE [LARGE SCALE GENOMIC DNA]</scope>
    <source>
        <strain evidence="1 2">LaAM-08-1</strain>
    </source>
</reference>
<evidence type="ECO:0000313" key="1">
    <source>
        <dbReference type="EMBL" id="KIJ93201.1"/>
    </source>
</evidence>
<name>A0A0C9X6B7_9AGAR</name>
<dbReference type="AlphaFoldDB" id="A0A0C9X6B7"/>
<sequence length="51" mass="5792">MADEARFGCNPNLRSGVLFFPTTHVIVNLFEKRSLRPSSKNDSALHYARNI</sequence>
<accession>A0A0C9X6B7</accession>
<proteinExistence type="predicted"/>
<organism evidence="1 2">
    <name type="scientific">Laccaria amethystina LaAM-08-1</name>
    <dbReference type="NCBI Taxonomy" id="1095629"/>
    <lineage>
        <taxon>Eukaryota</taxon>
        <taxon>Fungi</taxon>
        <taxon>Dikarya</taxon>
        <taxon>Basidiomycota</taxon>
        <taxon>Agaricomycotina</taxon>
        <taxon>Agaricomycetes</taxon>
        <taxon>Agaricomycetidae</taxon>
        <taxon>Agaricales</taxon>
        <taxon>Agaricineae</taxon>
        <taxon>Hydnangiaceae</taxon>
        <taxon>Laccaria</taxon>
    </lineage>
</organism>
<evidence type="ECO:0000313" key="2">
    <source>
        <dbReference type="Proteomes" id="UP000054477"/>
    </source>
</evidence>